<dbReference type="EMBL" id="JAVDUM010000018">
    <property type="protein sequence ID" value="MDR6868872.1"/>
    <property type="molecule type" value="Genomic_DNA"/>
</dbReference>
<dbReference type="InterPro" id="IPR012338">
    <property type="entry name" value="Beta-lactam/transpept-like"/>
</dbReference>
<dbReference type="Gene3D" id="3.40.710.10">
    <property type="entry name" value="DD-peptidase/beta-lactamase superfamily"/>
    <property type="match status" value="1"/>
</dbReference>
<protein>
    <submittedName>
        <fullName evidence="3">D-alanyl-D-alanine carboxypeptidase</fullName>
        <ecNumber evidence="3">3.4.16.4</ecNumber>
    </submittedName>
</protein>
<dbReference type="SUPFAM" id="SSF56601">
    <property type="entry name" value="beta-lactamase/transpeptidase-like"/>
    <property type="match status" value="1"/>
</dbReference>
<dbReference type="Proteomes" id="UP001259347">
    <property type="component" value="Unassembled WGS sequence"/>
</dbReference>
<feature type="domain" description="Beta-lactamase-related" evidence="2">
    <location>
        <begin position="54"/>
        <end position="380"/>
    </location>
</feature>
<keyword evidence="3" id="KW-0121">Carboxypeptidase</keyword>
<gene>
    <name evidence="3" type="ORF">J2Y69_003498</name>
</gene>
<name>A0ABU1SGX5_9MICO</name>
<evidence type="ECO:0000313" key="3">
    <source>
        <dbReference type="EMBL" id="MDR6868872.1"/>
    </source>
</evidence>
<comment type="caution">
    <text evidence="3">The sequence shown here is derived from an EMBL/GenBank/DDBJ whole genome shotgun (WGS) entry which is preliminary data.</text>
</comment>
<keyword evidence="3" id="KW-0378">Hydrolase</keyword>
<dbReference type="GO" id="GO:0009002">
    <property type="term" value="F:serine-type D-Ala-D-Ala carboxypeptidase activity"/>
    <property type="evidence" value="ECO:0007669"/>
    <property type="project" value="UniProtKB-EC"/>
</dbReference>
<accession>A0ABU1SGX5</accession>
<dbReference type="PANTHER" id="PTHR46825:SF7">
    <property type="entry name" value="D-ALANYL-D-ALANINE CARBOXYPEPTIDASE"/>
    <property type="match status" value="1"/>
</dbReference>
<evidence type="ECO:0000313" key="4">
    <source>
        <dbReference type="Proteomes" id="UP001259347"/>
    </source>
</evidence>
<dbReference type="InterPro" id="IPR001466">
    <property type="entry name" value="Beta-lactam-related"/>
</dbReference>
<evidence type="ECO:0000259" key="2">
    <source>
        <dbReference type="Pfam" id="PF00144"/>
    </source>
</evidence>
<feature type="chain" id="PRO_5045291523" evidence="1">
    <location>
        <begin position="32"/>
        <end position="430"/>
    </location>
</feature>
<dbReference type="PROSITE" id="PS51257">
    <property type="entry name" value="PROKAR_LIPOPROTEIN"/>
    <property type="match status" value="1"/>
</dbReference>
<evidence type="ECO:0000256" key="1">
    <source>
        <dbReference type="SAM" id="SignalP"/>
    </source>
</evidence>
<reference evidence="3 4" key="1">
    <citation type="submission" date="2023-07" db="EMBL/GenBank/DDBJ databases">
        <title>Sorghum-associated microbial communities from plants grown in Nebraska, USA.</title>
        <authorList>
            <person name="Schachtman D."/>
        </authorList>
    </citation>
    <scope>NUCLEOTIDE SEQUENCE [LARGE SCALE GENOMIC DNA]</scope>
    <source>
        <strain evidence="3 4">2980</strain>
    </source>
</reference>
<sequence length="430" mass="44311">MHVKSSHRARAAVAGAIAIALLLSGCSNTVATPAYTPPTQVEGALPEDMQAQLQSAVTQAMAATGSSGAIVGVWAPWGGSWVTGLGTVAAGDETPVTADMAFRAGDVTRMMTCDVLYALSDRGIVKLNDPVTTYVSGVPDLADITLLDLCNGTSGIGASKTTTRPGYLTNPKREWNPKELASFGIERPRTAPHVAYRDSDSAYLLLGKALERATDQTAESLIATYVADPLGLSHTRLPGPAPAPPAEGPVLKGSYLPAGAAGYDCAAPQDITVSSSSIGFTDSGVVSTIEDLGRYVQADAVQALRLEKKPNRWGTPLPVYEGAPSWYQTTGGAFLVGSMIGQHGWAPGYLTAAYSDPATGFTVAVVLNGSTTGSEPAAYLAWELAAIASKAPAAEGKTAPEFALPFTAEQYRDQVAAGAICPLPPVEGAG</sequence>
<keyword evidence="1" id="KW-0732">Signal</keyword>
<dbReference type="Pfam" id="PF00144">
    <property type="entry name" value="Beta-lactamase"/>
    <property type="match status" value="1"/>
</dbReference>
<keyword evidence="4" id="KW-1185">Reference proteome</keyword>
<keyword evidence="3" id="KW-0645">Protease</keyword>
<dbReference type="EC" id="3.4.16.4" evidence="3"/>
<dbReference type="PANTHER" id="PTHR46825">
    <property type="entry name" value="D-ALANYL-D-ALANINE-CARBOXYPEPTIDASE/ENDOPEPTIDASE AMPH"/>
    <property type="match status" value="1"/>
</dbReference>
<dbReference type="InterPro" id="IPR050491">
    <property type="entry name" value="AmpC-like"/>
</dbReference>
<dbReference type="RefSeq" id="WP_310023091.1">
    <property type="nucleotide sequence ID" value="NZ_JAVDUM010000018.1"/>
</dbReference>
<feature type="signal peptide" evidence="1">
    <location>
        <begin position="1"/>
        <end position="31"/>
    </location>
</feature>
<organism evidence="3 4">
    <name type="scientific">Microbacterium resistens</name>
    <dbReference type="NCBI Taxonomy" id="156977"/>
    <lineage>
        <taxon>Bacteria</taxon>
        <taxon>Bacillati</taxon>
        <taxon>Actinomycetota</taxon>
        <taxon>Actinomycetes</taxon>
        <taxon>Micrococcales</taxon>
        <taxon>Microbacteriaceae</taxon>
        <taxon>Microbacterium</taxon>
    </lineage>
</organism>
<proteinExistence type="predicted"/>